<evidence type="ECO:0008006" key="4">
    <source>
        <dbReference type="Google" id="ProtNLM"/>
    </source>
</evidence>
<organism evidence="2 3">
    <name type="scientific">Flavobacterium limicola</name>
    <dbReference type="NCBI Taxonomy" id="180441"/>
    <lineage>
        <taxon>Bacteria</taxon>
        <taxon>Pseudomonadati</taxon>
        <taxon>Bacteroidota</taxon>
        <taxon>Flavobacteriia</taxon>
        <taxon>Flavobacteriales</taxon>
        <taxon>Flavobacteriaceae</taxon>
        <taxon>Flavobacterium</taxon>
    </lineage>
</organism>
<dbReference type="OrthoDB" id="1372817at2"/>
<dbReference type="RefSeq" id="WP_121364693.1">
    <property type="nucleotide sequence ID" value="NZ_RBXA01000001.1"/>
</dbReference>
<evidence type="ECO:0000256" key="1">
    <source>
        <dbReference type="SAM" id="SignalP"/>
    </source>
</evidence>
<feature type="signal peptide" evidence="1">
    <location>
        <begin position="1"/>
        <end position="19"/>
    </location>
</feature>
<reference evidence="2 3" key="1">
    <citation type="submission" date="2018-10" db="EMBL/GenBank/DDBJ databases">
        <title>Genomic Encyclopedia of Archaeal and Bacterial Type Strains, Phase II (KMG-II): from individual species to whole genera.</title>
        <authorList>
            <person name="Goeker M."/>
        </authorList>
    </citation>
    <scope>NUCLEOTIDE SEQUENCE [LARGE SCALE GENOMIC DNA]</scope>
    <source>
        <strain evidence="2 3">DSM 15094</strain>
    </source>
</reference>
<dbReference type="AlphaFoldDB" id="A0A495S7L3"/>
<feature type="chain" id="PRO_5019780280" description="MORN repeat protein" evidence="1">
    <location>
        <begin position="20"/>
        <end position="418"/>
    </location>
</feature>
<accession>A0A495S7L3</accession>
<comment type="caution">
    <text evidence="2">The sequence shown here is derived from an EMBL/GenBank/DDBJ whole genome shotgun (WGS) entry which is preliminary data.</text>
</comment>
<protein>
    <recommendedName>
        <fullName evidence="4">MORN repeat protein</fullName>
    </recommendedName>
</protein>
<keyword evidence="1" id="KW-0732">Signal</keyword>
<dbReference type="Proteomes" id="UP000280091">
    <property type="component" value="Unassembled WGS sequence"/>
</dbReference>
<evidence type="ECO:0000313" key="3">
    <source>
        <dbReference type="Proteomes" id="UP000280091"/>
    </source>
</evidence>
<dbReference type="EMBL" id="RBXA01000001">
    <property type="protein sequence ID" value="RKS95629.1"/>
    <property type="molecule type" value="Genomic_DNA"/>
</dbReference>
<evidence type="ECO:0000313" key="2">
    <source>
        <dbReference type="EMBL" id="RKS95629.1"/>
    </source>
</evidence>
<gene>
    <name evidence="2" type="ORF">BC952_1324</name>
</gene>
<sequence>MKKTTLLLLLAFISGTSYAQKADTNKKKVNITIPKSEFFKNINTYDIIIQGDDSWNTEAADKEKLTYENNVTKNTIEDYTKKNNTNPDVRVLMGYNGATYKKADNGTYYLDGDFKYLVVGKNNEIIYEKGSNAKLYSPTYTNVKPYVNLANDLNNIGYKYIKDNNFLSSEKEYTLNYGVFVKSEELPELVELNTKTDEFLSKIASNSLDQNYLAELEKFYLGYVGKEYPKLKPKDYNKVIYLNLSLTEMFRLNFSKSLEYLETAKQGAGMMSMWPDETKANIESLIAVNKTNFDTKVENLTHDSAYFINFMNGTVTQNGKSQKGKIKVDRFANFSEGNIMSSADTKPKVWIYKENGEVDFVYVDDKTTITTEKGLELNYIPYQNIFLLVEKTADSGYKKYESSSNEIYYNQNGKFVVK</sequence>
<proteinExistence type="predicted"/>
<keyword evidence="3" id="KW-1185">Reference proteome</keyword>
<name>A0A495S7L3_9FLAO</name>